<dbReference type="OrthoDB" id="10427934at2759"/>
<evidence type="ECO:0000313" key="3">
    <source>
        <dbReference type="Proteomes" id="UP000217790"/>
    </source>
</evidence>
<keyword evidence="3" id="KW-1185">Reference proteome</keyword>
<reference evidence="3" key="1">
    <citation type="journal article" date="2017" name="Nat. Ecol. Evol.">
        <title>Genome expansion and lineage-specific genetic innovations in the forest pathogenic fungi Armillaria.</title>
        <authorList>
            <person name="Sipos G."/>
            <person name="Prasanna A.N."/>
            <person name="Walter M.C."/>
            <person name="O'Connor E."/>
            <person name="Balint B."/>
            <person name="Krizsan K."/>
            <person name="Kiss B."/>
            <person name="Hess J."/>
            <person name="Varga T."/>
            <person name="Slot J."/>
            <person name="Riley R."/>
            <person name="Boka B."/>
            <person name="Rigling D."/>
            <person name="Barry K."/>
            <person name="Lee J."/>
            <person name="Mihaltcheva S."/>
            <person name="LaButti K."/>
            <person name="Lipzen A."/>
            <person name="Waldron R."/>
            <person name="Moloney N.M."/>
            <person name="Sperisen C."/>
            <person name="Kredics L."/>
            <person name="Vagvoelgyi C."/>
            <person name="Patrignani A."/>
            <person name="Fitzpatrick D."/>
            <person name="Nagy I."/>
            <person name="Doyle S."/>
            <person name="Anderson J.B."/>
            <person name="Grigoriev I.V."/>
            <person name="Gueldener U."/>
            <person name="Muensterkoetter M."/>
            <person name="Nagy L.G."/>
        </authorList>
    </citation>
    <scope>NUCLEOTIDE SEQUENCE [LARGE SCALE GENOMIC DNA]</scope>
    <source>
        <strain evidence="3">Ar21-2</strain>
    </source>
</reference>
<protein>
    <recommendedName>
        <fullName evidence="4">F-box domain-containing protein</fullName>
    </recommendedName>
</protein>
<name>A0A2H3DPY2_ARMGA</name>
<gene>
    <name evidence="2" type="ORF">ARMGADRAFT_1166805</name>
</gene>
<sequence length="194" mass="21716">MDESQQSGEMVVPIPPSPPSSNTFGGPVKDPFYFYHWESQCRSPLRALELGFVTRADNLSIILEDVSLPNLEILRVVESCHDLPEVLVPIVSNLTALTLVNNWSFLDTDMLENAPGLQSFAVREVYGKKRPSRVSEALLHRLAQETFLTNLQTIAFVVIGTINEESLMRMIAERAEGDRRVTPQTDADESYPLV</sequence>
<evidence type="ECO:0000256" key="1">
    <source>
        <dbReference type="SAM" id="MobiDB-lite"/>
    </source>
</evidence>
<dbReference type="EMBL" id="KZ293665">
    <property type="protein sequence ID" value="PBK90323.1"/>
    <property type="molecule type" value="Genomic_DNA"/>
</dbReference>
<evidence type="ECO:0000313" key="2">
    <source>
        <dbReference type="EMBL" id="PBK90323.1"/>
    </source>
</evidence>
<proteinExistence type="predicted"/>
<organism evidence="2 3">
    <name type="scientific">Armillaria gallica</name>
    <name type="common">Bulbous honey fungus</name>
    <name type="synonym">Armillaria bulbosa</name>
    <dbReference type="NCBI Taxonomy" id="47427"/>
    <lineage>
        <taxon>Eukaryota</taxon>
        <taxon>Fungi</taxon>
        <taxon>Dikarya</taxon>
        <taxon>Basidiomycota</taxon>
        <taxon>Agaricomycotina</taxon>
        <taxon>Agaricomycetes</taxon>
        <taxon>Agaricomycetidae</taxon>
        <taxon>Agaricales</taxon>
        <taxon>Marasmiineae</taxon>
        <taxon>Physalacriaceae</taxon>
        <taxon>Armillaria</taxon>
    </lineage>
</organism>
<dbReference type="InParanoid" id="A0A2H3DPY2"/>
<accession>A0A2H3DPY2</accession>
<dbReference type="AlphaFoldDB" id="A0A2H3DPY2"/>
<evidence type="ECO:0008006" key="4">
    <source>
        <dbReference type="Google" id="ProtNLM"/>
    </source>
</evidence>
<dbReference type="Proteomes" id="UP000217790">
    <property type="component" value="Unassembled WGS sequence"/>
</dbReference>
<feature type="region of interest" description="Disordered" evidence="1">
    <location>
        <begin position="1"/>
        <end position="22"/>
    </location>
</feature>